<dbReference type="GeneID" id="25144679"/>
<dbReference type="AlphaFoldDB" id="W0JPE9"/>
<proteinExistence type="predicted"/>
<dbReference type="KEGG" id="hlr:HALLA_09360"/>
<evidence type="ECO:0000256" key="1">
    <source>
        <dbReference type="SAM" id="MobiDB-lite"/>
    </source>
</evidence>
<dbReference type="Pfam" id="PF23958">
    <property type="entry name" value="DUF7287"/>
    <property type="match status" value="1"/>
</dbReference>
<keyword evidence="2" id="KW-0472">Membrane</keyword>
<reference evidence="3 4" key="1">
    <citation type="submission" date="2014-01" db="EMBL/GenBank/DDBJ databases">
        <authorList>
            <consortium name="DOE Joint Genome Institute"/>
            <person name="Anderson I."/>
            <person name="Huntemann M."/>
            <person name="Han J."/>
            <person name="Chen A."/>
            <person name="Kyrpides N."/>
            <person name="Mavromatis K."/>
            <person name="Markowitz V."/>
            <person name="Palaniappan K."/>
            <person name="Ivanova N."/>
            <person name="Schaumberg A."/>
            <person name="Pati A."/>
            <person name="Liolios K."/>
            <person name="Nordberg H.P."/>
            <person name="Cantor M.N."/>
            <person name="Hua S.X."/>
            <person name="Woyke T."/>
        </authorList>
    </citation>
    <scope>NUCLEOTIDE SEQUENCE [LARGE SCALE GENOMIC DNA]</scope>
    <source>
        <strain evidence="3 4">XH-48</strain>
    </source>
</reference>
<dbReference type="InterPro" id="IPR056613">
    <property type="entry name" value="DUF7287"/>
</dbReference>
<keyword evidence="2" id="KW-1133">Transmembrane helix</keyword>
<dbReference type="EMBL" id="CP007055">
    <property type="protein sequence ID" value="AHF99049.1"/>
    <property type="molecule type" value="Genomic_DNA"/>
</dbReference>
<evidence type="ECO:0000313" key="3">
    <source>
        <dbReference type="EMBL" id="AHF99049.1"/>
    </source>
</evidence>
<dbReference type="STRING" id="797299.HALLA_09360"/>
<organism evidence="3 4">
    <name type="scientific">Halostagnicola larsenii XH-48</name>
    <dbReference type="NCBI Taxonomy" id="797299"/>
    <lineage>
        <taxon>Archaea</taxon>
        <taxon>Methanobacteriati</taxon>
        <taxon>Methanobacteriota</taxon>
        <taxon>Stenosarchaea group</taxon>
        <taxon>Halobacteria</taxon>
        <taxon>Halobacteriales</taxon>
        <taxon>Natrialbaceae</taxon>
        <taxon>Halostagnicola</taxon>
    </lineage>
</organism>
<sequence>MVDGSRRPITIDRDDRRQRGQTTQDFAIGVGVFLIAVAFAFTAVPAITGTDAGPNERIADARTDQIATAIVGDLATDESPTELDGDRLRNEYADDEIQKRFGLRTADGVALESVRITLETIDRETELLTRGEDSASGRPTDSVERLVSVGDTEDCQVACRLVVEVWR</sequence>
<accession>W0JPE9</accession>
<dbReference type="OrthoDB" id="125215at2157"/>
<keyword evidence="4" id="KW-1185">Reference proteome</keyword>
<evidence type="ECO:0000256" key="2">
    <source>
        <dbReference type="SAM" id="Phobius"/>
    </source>
</evidence>
<dbReference type="eggNOG" id="arCOG06117">
    <property type="taxonomic scope" value="Archaea"/>
</dbReference>
<gene>
    <name evidence="3" type="ORF">HALLA_09360</name>
</gene>
<evidence type="ECO:0000313" key="4">
    <source>
        <dbReference type="Proteomes" id="UP000019024"/>
    </source>
</evidence>
<feature type="transmembrane region" description="Helical" evidence="2">
    <location>
        <begin position="26"/>
        <end position="47"/>
    </location>
</feature>
<dbReference type="Proteomes" id="UP000019024">
    <property type="component" value="Chromosome"/>
</dbReference>
<keyword evidence="2" id="KW-0812">Transmembrane</keyword>
<feature type="compositionally biased region" description="Basic and acidic residues" evidence="1">
    <location>
        <begin position="1"/>
        <end position="18"/>
    </location>
</feature>
<name>W0JPE9_9EURY</name>
<feature type="region of interest" description="Disordered" evidence="1">
    <location>
        <begin position="1"/>
        <end position="20"/>
    </location>
</feature>
<dbReference type="HOGENOM" id="CLU_1665573_0_0_2"/>
<protein>
    <submittedName>
        <fullName evidence="3">Uncharacterized protein</fullName>
    </submittedName>
</protein>
<dbReference type="RefSeq" id="WP_049952248.1">
    <property type="nucleotide sequence ID" value="NZ_CP007055.1"/>
</dbReference>